<feature type="transmembrane region" description="Helical" evidence="6">
    <location>
        <begin position="651"/>
        <end position="673"/>
    </location>
</feature>
<keyword evidence="2" id="KW-1003">Cell membrane</keyword>
<proteinExistence type="predicted"/>
<dbReference type="Gene3D" id="1.20.1640.10">
    <property type="entry name" value="Multidrug efflux transporter AcrB transmembrane domain"/>
    <property type="match status" value="2"/>
</dbReference>
<feature type="domain" description="SSD" evidence="7">
    <location>
        <begin position="296"/>
        <end position="421"/>
    </location>
</feature>
<name>A0A3B1BQ05_9ZZZZ</name>
<dbReference type="InterPro" id="IPR004869">
    <property type="entry name" value="MMPL_dom"/>
</dbReference>
<dbReference type="InterPro" id="IPR000731">
    <property type="entry name" value="SSD"/>
</dbReference>
<evidence type="ECO:0000256" key="6">
    <source>
        <dbReference type="SAM" id="Phobius"/>
    </source>
</evidence>
<keyword evidence="5 6" id="KW-0472">Membrane</keyword>
<dbReference type="Pfam" id="PF03176">
    <property type="entry name" value="MMPL"/>
    <property type="match status" value="3"/>
</dbReference>
<organism evidence="8">
    <name type="scientific">hydrothermal vent metagenome</name>
    <dbReference type="NCBI Taxonomy" id="652676"/>
    <lineage>
        <taxon>unclassified sequences</taxon>
        <taxon>metagenomes</taxon>
        <taxon>ecological metagenomes</taxon>
    </lineage>
</organism>
<feature type="transmembrane region" description="Helical" evidence="6">
    <location>
        <begin position="781"/>
        <end position="804"/>
    </location>
</feature>
<protein>
    <submittedName>
        <fullName evidence="8">Predicted exporter of the RND superfamily</fullName>
    </submittedName>
</protein>
<evidence type="ECO:0000313" key="8">
    <source>
        <dbReference type="EMBL" id="VAX13568.1"/>
    </source>
</evidence>
<evidence type="ECO:0000256" key="4">
    <source>
        <dbReference type="ARBA" id="ARBA00022989"/>
    </source>
</evidence>
<dbReference type="EMBL" id="UOFZ01000125">
    <property type="protein sequence ID" value="VAX13568.1"/>
    <property type="molecule type" value="Genomic_DNA"/>
</dbReference>
<feature type="domain" description="SSD" evidence="7">
    <location>
        <begin position="679"/>
        <end position="806"/>
    </location>
</feature>
<dbReference type="SUPFAM" id="SSF82866">
    <property type="entry name" value="Multidrug efflux transporter AcrB transmembrane domain"/>
    <property type="match status" value="3"/>
</dbReference>
<dbReference type="GO" id="GO:0005886">
    <property type="term" value="C:plasma membrane"/>
    <property type="evidence" value="ECO:0007669"/>
    <property type="project" value="UniProtKB-SubCell"/>
</dbReference>
<feature type="transmembrane region" description="Helical" evidence="6">
    <location>
        <begin position="450"/>
        <end position="467"/>
    </location>
</feature>
<gene>
    <name evidence="8" type="ORF">MNBD_GAMMA24-1563</name>
</gene>
<dbReference type="PANTHER" id="PTHR33406">
    <property type="entry name" value="MEMBRANE PROTEIN MJ1562-RELATED"/>
    <property type="match status" value="1"/>
</dbReference>
<feature type="transmembrane region" description="Helical" evidence="6">
    <location>
        <begin position="15"/>
        <end position="34"/>
    </location>
</feature>
<feature type="transmembrane region" description="Helical" evidence="6">
    <location>
        <begin position="274"/>
        <end position="292"/>
    </location>
</feature>
<keyword evidence="3 6" id="KW-0812">Transmembrane</keyword>
<evidence type="ECO:0000259" key="7">
    <source>
        <dbReference type="PROSITE" id="PS50156"/>
    </source>
</evidence>
<feature type="transmembrane region" description="Helical" evidence="6">
    <location>
        <begin position="330"/>
        <end position="348"/>
    </location>
</feature>
<feature type="transmembrane region" description="Helical" evidence="6">
    <location>
        <begin position="752"/>
        <end position="775"/>
    </location>
</feature>
<feature type="transmembrane region" description="Helical" evidence="6">
    <location>
        <begin position="299"/>
        <end position="318"/>
    </location>
</feature>
<feature type="transmembrane region" description="Helical" evidence="6">
    <location>
        <begin position="680"/>
        <end position="700"/>
    </location>
</feature>
<accession>A0A3B1BQ05</accession>
<dbReference type="PANTHER" id="PTHR33406:SF12">
    <property type="entry name" value="BLR2997 PROTEIN"/>
    <property type="match status" value="1"/>
</dbReference>
<comment type="subcellular location">
    <subcellularLocation>
        <location evidence="1">Cell membrane</location>
        <topology evidence="1">Multi-pass membrane protein</topology>
    </subcellularLocation>
</comment>
<feature type="transmembrane region" description="Helical" evidence="6">
    <location>
        <begin position="706"/>
        <end position="731"/>
    </location>
</feature>
<dbReference type="InterPro" id="IPR050545">
    <property type="entry name" value="Mycobact_MmpL"/>
</dbReference>
<feature type="transmembrane region" description="Helical" evidence="6">
    <location>
        <begin position="368"/>
        <end position="387"/>
    </location>
</feature>
<evidence type="ECO:0000256" key="5">
    <source>
        <dbReference type="ARBA" id="ARBA00023136"/>
    </source>
</evidence>
<feature type="transmembrane region" description="Helical" evidence="6">
    <location>
        <begin position="250"/>
        <end position="268"/>
    </location>
</feature>
<reference evidence="8" key="1">
    <citation type="submission" date="2018-06" db="EMBL/GenBank/DDBJ databases">
        <authorList>
            <person name="Zhirakovskaya E."/>
        </authorList>
    </citation>
    <scope>NUCLEOTIDE SEQUENCE</scope>
</reference>
<keyword evidence="4 6" id="KW-1133">Transmembrane helix</keyword>
<evidence type="ECO:0000256" key="3">
    <source>
        <dbReference type="ARBA" id="ARBA00022692"/>
    </source>
</evidence>
<evidence type="ECO:0000256" key="2">
    <source>
        <dbReference type="ARBA" id="ARBA00022475"/>
    </source>
</evidence>
<evidence type="ECO:0000256" key="1">
    <source>
        <dbReference type="ARBA" id="ARBA00004651"/>
    </source>
</evidence>
<sequence length="812" mass="89967">MRRLEEHFGEWVLKYRWPVIIVCLVLVFLAGTGMKNLAMSTDYRVFFSADNPQLQAFDALENTYTKNDNVMFVLTPKSGKVFSRDALEAVAALTKKAWQLPYSIRVDSIKNFQYTEAKDDDLIVRDLYKNAQQMTDAQLKEIQKIAQAEPLLAGRLISPDSKVTAVNATIQLPGKNEMTEVPKVVAAARKMADEIRSAYPQMEVRLTGMIMMNNAFSEASMGDMKSLVPLSFLLMMVFLAVLLRDFQRGWPALLAIAASLAGIGALVTMVSLPVPIVVILLLTGFALLLWSFPATMSTLLVILLSIIAAMGVGGHLGFPITPPSASAPTIILTVAIANSVHILITLLFEMHHGKDKRTAINESLRINLQPVFLTSVTTVIGFLSMNFSDVPPFRELGNFVAFGVVASSILSITFLPALMSLLPIKVRISKQEDKDALMIRLGDFVVRRRSQLLFGMTALVIVLVIFIPRNQLNDVFVHYFDKTVAFRINADYTTDHLTGTYTADYSLPSGESGGISNPAYLHEVDAFSNWWRKQPETMHVNTFTDIMKRLNKNMHGDDPAWYRLPERRELAAQYLLLYEMSLPYGLDLNNQISVDKSNTRLTISLKTLSSKEVLALDKRAHQWLQKNTHIIKNTLGSGPTLMFAHIGQRNIVSMLKGTTVALIMISMILIFALRSFKIGLVSMLPNLVPAAMGFGLWGLLVGEVGLALSIVTGMTLGIVVDDTVHFLSKYLRARREKGMSSEDAVRYAFTHVGRAMITTSVVLVVGFIVLAFSSFKLNSGMGLLTAMVIVFALMADLFLLPPLLMKLEGKKA</sequence>
<feature type="transmembrane region" description="Helical" evidence="6">
    <location>
        <begin position="399"/>
        <end position="424"/>
    </location>
</feature>
<dbReference type="AlphaFoldDB" id="A0A3B1BQ05"/>
<feature type="transmembrane region" description="Helical" evidence="6">
    <location>
        <begin position="227"/>
        <end position="243"/>
    </location>
</feature>
<dbReference type="PROSITE" id="PS50156">
    <property type="entry name" value="SSD"/>
    <property type="match status" value="2"/>
</dbReference>